<dbReference type="Proteomes" id="UP001595615">
    <property type="component" value="Unassembled WGS sequence"/>
</dbReference>
<sequence length="388" mass="43707">MPRVKLDHAFAAVAECLPGRGKTDYFDTGESCSGLVLEVRQSGGKTWYLRYQDRYGRQRQYKIGRHGDLKFEQVRKTAQRLRSEVVLGGDPCAEKAVTKSVPTYGELAQMHLDHAKTYQRSYSTTEMIMRRHIRPRWDKAIISEIHQTDVAKWLAAKREEGLAPATVEKIRVLFHRSFELALQWQVPGAERNPVRGVPRPRINNARTRFLSAEEAKRLHAAAAKSVNPQLKYIVGLLLLTGARVSELLGARWADVDLERRLWFIPMSKTGKSRYVPLSRAALDLLDRVPRANGNVYLFENPATGKPVTTIKHAWQTARAEARLDDVHIHDLRHSAASFMINAGIDLYAVGKILGHASHTSTARYSHVADHRLMAAVEAGAAQQAVDWL</sequence>
<dbReference type="InterPro" id="IPR010998">
    <property type="entry name" value="Integrase_recombinase_N"/>
</dbReference>
<dbReference type="InterPro" id="IPR011010">
    <property type="entry name" value="DNA_brk_join_enz"/>
</dbReference>
<dbReference type="Gene3D" id="1.10.443.10">
    <property type="entry name" value="Intergrase catalytic core"/>
    <property type="match status" value="1"/>
</dbReference>
<protein>
    <submittedName>
        <fullName evidence="6">Tyrosine-type recombinase/integrase</fullName>
    </submittedName>
</protein>
<comment type="caution">
    <text evidence="6">The sequence shown here is derived from an EMBL/GenBank/DDBJ whole genome shotgun (WGS) entry which is preliminary data.</text>
</comment>
<accession>A0ABV7XGA5</accession>
<evidence type="ECO:0000256" key="1">
    <source>
        <dbReference type="ARBA" id="ARBA00008857"/>
    </source>
</evidence>
<dbReference type="InterPro" id="IPR050808">
    <property type="entry name" value="Phage_Integrase"/>
</dbReference>
<dbReference type="InterPro" id="IPR002104">
    <property type="entry name" value="Integrase_catalytic"/>
</dbReference>
<dbReference type="InterPro" id="IPR038488">
    <property type="entry name" value="Integrase_DNA-bd_sf"/>
</dbReference>
<keyword evidence="7" id="KW-1185">Reference proteome</keyword>
<reference evidence="7" key="1">
    <citation type="journal article" date="2019" name="Int. J. Syst. Evol. Microbiol.">
        <title>The Global Catalogue of Microorganisms (GCM) 10K type strain sequencing project: providing services to taxonomists for standard genome sequencing and annotation.</title>
        <authorList>
            <consortium name="The Broad Institute Genomics Platform"/>
            <consortium name="The Broad Institute Genome Sequencing Center for Infectious Disease"/>
            <person name="Wu L."/>
            <person name="Ma J."/>
        </authorList>
    </citation>
    <scope>NUCLEOTIDE SEQUENCE [LARGE SCALE GENOMIC DNA]</scope>
    <source>
        <strain evidence="7">KCTC 42644</strain>
    </source>
</reference>
<gene>
    <name evidence="6" type="ORF">ACFOMD_17275</name>
</gene>
<evidence type="ECO:0000256" key="2">
    <source>
        <dbReference type="ARBA" id="ARBA00022908"/>
    </source>
</evidence>
<dbReference type="Pfam" id="PF13356">
    <property type="entry name" value="Arm-DNA-bind_3"/>
    <property type="match status" value="1"/>
</dbReference>
<comment type="similarity">
    <text evidence="1">Belongs to the 'phage' integrase family.</text>
</comment>
<dbReference type="SUPFAM" id="SSF56349">
    <property type="entry name" value="DNA breaking-rejoining enzymes"/>
    <property type="match status" value="1"/>
</dbReference>
<dbReference type="CDD" id="cd00796">
    <property type="entry name" value="INT_Rci_Hp1_C"/>
    <property type="match status" value="1"/>
</dbReference>
<organism evidence="6 7">
    <name type="scientific">Sphingoaurantiacus capsulatus</name>
    <dbReference type="NCBI Taxonomy" id="1771310"/>
    <lineage>
        <taxon>Bacteria</taxon>
        <taxon>Pseudomonadati</taxon>
        <taxon>Pseudomonadota</taxon>
        <taxon>Alphaproteobacteria</taxon>
        <taxon>Sphingomonadales</taxon>
        <taxon>Sphingosinicellaceae</taxon>
        <taxon>Sphingoaurantiacus</taxon>
    </lineage>
</organism>
<dbReference type="InterPro" id="IPR025166">
    <property type="entry name" value="Integrase_DNA_bind_dom"/>
</dbReference>
<keyword evidence="4" id="KW-0233">DNA recombination</keyword>
<dbReference type="EMBL" id="JBHRXV010000014">
    <property type="protein sequence ID" value="MFC3714324.1"/>
    <property type="molecule type" value="Genomic_DNA"/>
</dbReference>
<dbReference type="Pfam" id="PF00589">
    <property type="entry name" value="Phage_integrase"/>
    <property type="match status" value="1"/>
</dbReference>
<dbReference type="PROSITE" id="PS51898">
    <property type="entry name" value="TYR_RECOMBINASE"/>
    <property type="match status" value="1"/>
</dbReference>
<dbReference type="PANTHER" id="PTHR30629">
    <property type="entry name" value="PROPHAGE INTEGRASE"/>
    <property type="match status" value="1"/>
</dbReference>
<keyword evidence="2" id="KW-0229">DNA integration</keyword>
<keyword evidence="3" id="KW-0238">DNA-binding</keyword>
<dbReference type="RefSeq" id="WP_380863716.1">
    <property type="nucleotide sequence ID" value="NZ_JBHRXV010000014.1"/>
</dbReference>
<feature type="domain" description="Tyr recombinase" evidence="5">
    <location>
        <begin position="205"/>
        <end position="377"/>
    </location>
</feature>
<evidence type="ECO:0000313" key="6">
    <source>
        <dbReference type="EMBL" id="MFC3714324.1"/>
    </source>
</evidence>
<dbReference type="PANTHER" id="PTHR30629:SF2">
    <property type="entry name" value="PROPHAGE INTEGRASE INTS-RELATED"/>
    <property type="match status" value="1"/>
</dbReference>
<evidence type="ECO:0000256" key="3">
    <source>
        <dbReference type="ARBA" id="ARBA00023125"/>
    </source>
</evidence>
<dbReference type="Gene3D" id="1.10.150.130">
    <property type="match status" value="1"/>
</dbReference>
<evidence type="ECO:0000313" key="7">
    <source>
        <dbReference type="Proteomes" id="UP001595615"/>
    </source>
</evidence>
<dbReference type="InterPro" id="IPR013762">
    <property type="entry name" value="Integrase-like_cat_sf"/>
</dbReference>
<proteinExistence type="inferred from homology"/>
<evidence type="ECO:0000259" key="5">
    <source>
        <dbReference type="PROSITE" id="PS51898"/>
    </source>
</evidence>
<name>A0ABV7XGA5_9SPHN</name>
<evidence type="ECO:0000256" key="4">
    <source>
        <dbReference type="ARBA" id="ARBA00023172"/>
    </source>
</evidence>
<dbReference type="Gene3D" id="3.30.160.390">
    <property type="entry name" value="Integrase, DNA-binding domain"/>
    <property type="match status" value="1"/>
</dbReference>